<dbReference type="EMBL" id="LIIN01000110">
    <property type="protein sequence ID" value="KZX20321.1"/>
    <property type="molecule type" value="Genomic_DNA"/>
</dbReference>
<keyword evidence="1" id="KW-0472">Membrane</keyword>
<evidence type="ECO:0000259" key="3">
    <source>
        <dbReference type="Pfam" id="PF21537"/>
    </source>
</evidence>
<evidence type="ECO:0000259" key="2">
    <source>
        <dbReference type="Pfam" id="PF09323"/>
    </source>
</evidence>
<dbReference type="EMBL" id="CP047186">
    <property type="protein sequence ID" value="QHC56710.1"/>
    <property type="molecule type" value="Genomic_DNA"/>
</dbReference>
<proteinExistence type="predicted"/>
<protein>
    <submittedName>
        <fullName evidence="5">TIGR03943 family protein</fullName>
    </submittedName>
</protein>
<organism evidence="4 6">
    <name type="scientific">Rathayibacter tanaceti</name>
    <dbReference type="NCBI Taxonomy" id="1671680"/>
    <lineage>
        <taxon>Bacteria</taxon>
        <taxon>Bacillati</taxon>
        <taxon>Actinomycetota</taxon>
        <taxon>Actinomycetes</taxon>
        <taxon>Micrococcales</taxon>
        <taxon>Microbacteriaceae</taxon>
        <taxon>Rathayibacter</taxon>
    </lineage>
</organism>
<dbReference type="PANTHER" id="PTHR40047">
    <property type="entry name" value="UPF0703 PROTEIN YCGQ"/>
    <property type="match status" value="1"/>
</dbReference>
<dbReference type="PATRIC" id="fig|1671680.3.peg.2752"/>
<feature type="domain" description="DUF1980" evidence="2">
    <location>
        <begin position="23"/>
        <end position="136"/>
    </location>
</feature>
<feature type="transmembrane region" description="Helical" evidence="1">
    <location>
        <begin position="43"/>
        <end position="62"/>
    </location>
</feature>
<dbReference type="Proteomes" id="UP000465031">
    <property type="component" value="Chromosome"/>
</dbReference>
<reference evidence="7" key="3">
    <citation type="submission" date="2019-12" db="EMBL/GenBank/DDBJ databases">
        <title>Complete and draft genome sequences of new strains and members of some known species of the genus Rathayibacter isolated from plants.</title>
        <authorList>
            <person name="Tarlachkov S.V."/>
            <person name="Starodumova I.P."/>
            <person name="Dorofeeva L.V."/>
            <person name="Prisyazhnaya N.V."/>
            <person name="Leyn S."/>
            <person name="Zlamal J."/>
            <person name="Elan M."/>
            <person name="Osterman A.L."/>
            <person name="Nadler S."/>
            <person name="Subbotin S.A."/>
            <person name="Evtushenko L.I."/>
        </authorList>
    </citation>
    <scope>NUCLEOTIDE SEQUENCE [LARGE SCALE GENOMIC DNA]</scope>
    <source>
        <strain evidence="7">VKM Ac-2761</strain>
    </source>
</reference>
<evidence type="ECO:0000313" key="7">
    <source>
        <dbReference type="Proteomes" id="UP000465031"/>
    </source>
</evidence>
<dbReference type="PANTHER" id="PTHR40047:SF1">
    <property type="entry name" value="UPF0703 PROTEIN YCGQ"/>
    <property type="match status" value="1"/>
</dbReference>
<feature type="transmembrane region" description="Helical" evidence="1">
    <location>
        <begin position="12"/>
        <end position="36"/>
    </location>
</feature>
<evidence type="ECO:0000256" key="1">
    <source>
        <dbReference type="SAM" id="Phobius"/>
    </source>
</evidence>
<keyword evidence="6" id="KW-1185">Reference proteome</keyword>
<dbReference type="InterPro" id="IPR015402">
    <property type="entry name" value="DUF1980"/>
</dbReference>
<dbReference type="AlphaFoldDB" id="A0A166HBS2"/>
<dbReference type="Pfam" id="PF09323">
    <property type="entry name" value="DUF1980"/>
    <property type="match status" value="1"/>
</dbReference>
<evidence type="ECO:0000313" key="5">
    <source>
        <dbReference type="EMBL" id="QHC56710.1"/>
    </source>
</evidence>
<dbReference type="Proteomes" id="UP000076717">
    <property type="component" value="Unassembled WGS sequence"/>
</dbReference>
<feature type="domain" description="DUF1980" evidence="3">
    <location>
        <begin position="176"/>
        <end position="270"/>
    </location>
</feature>
<dbReference type="Pfam" id="PF21537">
    <property type="entry name" value="DUF1980_C"/>
    <property type="match status" value="1"/>
</dbReference>
<dbReference type="InterPro" id="IPR052955">
    <property type="entry name" value="UPF0703_membrane_permease"/>
</dbReference>
<dbReference type="OrthoDB" id="359029at2"/>
<keyword evidence="1" id="KW-1133">Transmembrane helix</keyword>
<reference evidence="5" key="2">
    <citation type="submission" date="2019-12" db="EMBL/GenBank/DDBJ databases">
        <title>Complete and Draft Genome Sequences of New Strains and Members of Some Known Species of the Genus Rathayibacter isolated from Plants.</title>
        <authorList>
            <person name="Tarlachkov S.V."/>
            <person name="Starodumova I.P."/>
            <person name="Dorofeeva L.V."/>
            <person name="Prisyazhnaya N.V."/>
            <person name="Leyn S.A."/>
            <person name="Zlamal J.E."/>
            <person name="Elane M.L."/>
            <person name="Osterman A.L."/>
            <person name="Nadler S.A."/>
            <person name="Subbotin S.A."/>
            <person name="Evtushenko L.I."/>
        </authorList>
    </citation>
    <scope>NUCLEOTIDE SEQUENCE</scope>
    <source>
        <strain evidence="5">VKM Ac-2761</strain>
    </source>
</reference>
<accession>A0A166HBS2</accession>
<dbReference type="KEGG" id="rte:GSU10_14470"/>
<reference evidence="4 6" key="1">
    <citation type="submission" date="2015-08" db="EMBL/GenBank/DDBJ databases">
        <title>Draft Genome Sequence of Rathayibacter sp. Strain VKM Ac-2596 Isolated from Leaf Gall Induced by Plant-Parasitic Nematodes.</title>
        <authorList>
            <person name="Vasilenko O.V."/>
            <person name="Starodumova I.P."/>
            <person name="Tarlachkov S.V."/>
            <person name="Dorofeeva L.V."/>
            <person name="Evtushenko L.I."/>
        </authorList>
    </citation>
    <scope>NUCLEOTIDE SEQUENCE [LARGE SCALE GENOMIC DNA]</scope>
    <source>
        <strain evidence="4 6">VKM Ac-2596</strain>
    </source>
</reference>
<name>A0A166HBS2_9MICO</name>
<gene>
    <name evidence="4" type="ORF">ACH61_02568</name>
    <name evidence="5" type="ORF">GSU10_14470</name>
</gene>
<sequence>MRSERLLTRWKGVVLSLIGVVSTLWLAATGQLGLYIHPRYFEFSVVLAVMAGVLLVLAFAIVPGSDEDPHGGVEDAHGGVEEADAHGHLHDHAPGGPWRRWSAVVAGVAVIASAAVALLVLPPAALTPSTATQREVNTSAVDASVTAAAPTGDTASFSVRDWATLLRQGASEQFLAGRTATVSGFVTPDASDPENVFYVARFVVTCCAVDAQPVGVPIYQEDWASTYTEGQWLEVSGGFEANPSVTSAEAVVLEPAMVTPIDEPAMPYVY</sequence>
<dbReference type="InterPro" id="IPR048447">
    <property type="entry name" value="DUF1980_C"/>
</dbReference>
<dbReference type="RefSeq" id="WP_068212373.1">
    <property type="nucleotide sequence ID" value="NZ_CP047186.1"/>
</dbReference>
<evidence type="ECO:0000313" key="6">
    <source>
        <dbReference type="Proteomes" id="UP000076717"/>
    </source>
</evidence>
<evidence type="ECO:0000313" key="4">
    <source>
        <dbReference type="EMBL" id="KZX20321.1"/>
    </source>
</evidence>
<dbReference type="NCBIfam" id="TIGR03943">
    <property type="entry name" value="TIGR03943 family putative permease subunit"/>
    <property type="match status" value="1"/>
</dbReference>
<dbReference type="InterPro" id="IPR048493">
    <property type="entry name" value="DUF1980_N"/>
</dbReference>
<feature type="transmembrane region" description="Helical" evidence="1">
    <location>
        <begin position="101"/>
        <end position="121"/>
    </location>
</feature>
<keyword evidence="1" id="KW-0812">Transmembrane</keyword>